<comment type="caution">
    <text evidence="3">The sequence shown here is derived from an EMBL/GenBank/DDBJ whole genome shotgun (WGS) entry which is preliminary data.</text>
</comment>
<dbReference type="InterPro" id="IPR019557">
    <property type="entry name" value="AminoTfrase-like_pln_mobile"/>
</dbReference>
<dbReference type="PANTHER" id="PTHR46033">
    <property type="entry name" value="PROTEIN MAIN-LIKE 2"/>
    <property type="match status" value="1"/>
</dbReference>
<accession>A0A9D3VPW6</accession>
<evidence type="ECO:0000259" key="2">
    <source>
        <dbReference type="Pfam" id="PF10536"/>
    </source>
</evidence>
<sequence>MIGGYLMLELSRNLVHLRWLLKLVDFRVAGKFSWGSTVLATLYRKMCKATRPHKAKIRGSLSILQSWARFRFLFLRPRVDHPCTFPLITRWNHSMSYVGIPTALEYIRLLLDQWLEAQFRILGKPYLLSKEERRRQIRVQRERRNPLNPRRRADGTGPSTAPA</sequence>
<dbReference type="GO" id="GO:0010073">
    <property type="term" value="P:meristem maintenance"/>
    <property type="evidence" value="ECO:0007669"/>
    <property type="project" value="InterPro"/>
</dbReference>
<reference evidence="3 4" key="1">
    <citation type="journal article" date="2021" name="Plant Biotechnol. J.">
        <title>Multi-omics assisted identification of the key and species-specific regulatory components of drought-tolerant mechanisms in Gossypium stocksii.</title>
        <authorList>
            <person name="Yu D."/>
            <person name="Ke L."/>
            <person name="Zhang D."/>
            <person name="Wu Y."/>
            <person name="Sun Y."/>
            <person name="Mei J."/>
            <person name="Sun J."/>
            <person name="Sun Y."/>
        </authorList>
    </citation>
    <scope>NUCLEOTIDE SEQUENCE [LARGE SCALE GENOMIC DNA]</scope>
    <source>
        <strain evidence="4">cv. E1</strain>
        <tissue evidence="3">Leaf</tissue>
    </source>
</reference>
<dbReference type="AlphaFoldDB" id="A0A9D3VPW6"/>
<dbReference type="Proteomes" id="UP000828251">
    <property type="component" value="Unassembled WGS sequence"/>
</dbReference>
<protein>
    <recommendedName>
        <fullName evidence="2">Aminotransferase-like plant mobile domain-containing protein</fullName>
    </recommendedName>
</protein>
<dbReference type="PANTHER" id="PTHR46033:SF8">
    <property type="entry name" value="PROTEIN MAINTENANCE OF MERISTEMS-LIKE"/>
    <property type="match status" value="1"/>
</dbReference>
<evidence type="ECO:0000256" key="1">
    <source>
        <dbReference type="SAM" id="MobiDB-lite"/>
    </source>
</evidence>
<dbReference type="InterPro" id="IPR044824">
    <property type="entry name" value="MAIN-like"/>
</dbReference>
<name>A0A9D3VPW6_9ROSI</name>
<dbReference type="EMBL" id="JAIQCV010000006">
    <property type="protein sequence ID" value="KAH1091649.1"/>
    <property type="molecule type" value="Genomic_DNA"/>
</dbReference>
<dbReference type="OrthoDB" id="990873at2759"/>
<organism evidence="3 4">
    <name type="scientific">Gossypium stocksii</name>
    <dbReference type="NCBI Taxonomy" id="47602"/>
    <lineage>
        <taxon>Eukaryota</taxon>
        <taxon>Viridiplantae</taxon>
        <taxon>Streptophyta</taxon>
        <taxon>Embryophyta</taxon>
        <taxon>Tracheophyta</taxon>
        <taxon>Spermatophyta</taxon>
        <taxon>Magnoliopsida</taxon>
        <taxon>eudicotyledons</taxon>
        <taxon>Gunneridae</taxon>
        <taxon>Pentapetalae</taxon>
        <taxon>rosids</taxon>
        <taxon>malvids</taxon>
        <taxon>Malvales</taxon>
        <taxon>Malvaceae</taxon>
        <taxon>Malvoideae</taxon>
        <taxon>Gossypium</taxon>
    </lineage>
</organism>
<keyword evidence="4" id="KW-1185">Reference proteome</keyword>
<gene>
    <name evidence="3" type="ORF">J1N35_018906</name>
</gene>
<evidence type="ECO:0000313" key="3">
    <source>
        <dbReference type="EMBL" id="KAH1091649.1"/>
    </source>
</evidence>
<proteinExistence type="predicted"/>
<dbReference type="Pfam" id="PF10536">
    <property type="entry name" value="PMD"/>
    <property type="match status" value="1"/>
</dbReference>
<feature type="domain" description="Aminotransferase-like plant mobile" evidence="2">
    <location>
        <begin position="1"/>
        <end position="127"/>
    </location>
</feature>
<feature type="region of interest" description="Disordered" evidence="1">
    <location>
        <begin position="138"/>
        <end position="163"/>
    </location>
</feature>
<evidence type="ECO:0000313" key="4">
    <source>
        <dbReference type="Proteomes" id="UP000828251"/>
    </source>
</evidence>